<dbReference type="AlphaFoldDB" id="A0A426ZP88"/>
<accession>A0A426ZP88</accession>
<evidence type="ECO:0000256" key="1">
    <source>
        <dbReference type="SAM" id="MobiDB-lite"/>
    </source>
</evidence>
<evidence type="ECO:0000313" key="3">
    <source>
        <dbReference type="Proteomes" id="UP000287651"/>
    </source>
</evidence>
<comment type="caution">
    <text evidence="2">The sequence shown here is derived from an EMBL/GenBank/DDBJ whole genome shotgun (WGS) entry which is preliminary data.</text>
</comment>
<gene>
    <name evidence="2" type="ORF">B296_00034661</name>
</gene>
<protein>
    <submittedName>
        <fullName evidence="2">Uncharacterized protein</fullName>
    </submittedName>
</protein>
<name>A0A426ZP88_ENSVE</name>
<feature type="region of interest" description="Disordered" evidence="1">
    <location>
        <begin position="1"/>
        <end position="20"/>
    </location>
</feature>
<organism evidence="2 3">
    <name type="scientific">Ensete ventricosum</name>
    <name type="common">Abyssinian banana</name>
    <name type="synonym">Musa ensete</name>
    <dbReference type="NCBI Taxonomy" id="4639"/>
    <lineage>
        <taxon>Eukaryota</taxon>
        <taxon>Viridiplantae</taxon>
        <taxon>Streptophyta</taxon>
        <taxon>Embryophyta</taxon>
        <taxon>Tracheophyta</taxon>
        <taxon>Spermatophyta</taxon>
        <taxon>Magnoliopsida</taxon>
        <taxon>Liliopsida</taxon>
        <taxon>Zingiberales</taxon>
        <taxon>Musaceae</taxon>
        <taxon>Ensete</taxon>
    </lineage>
</organism>
<sequence length="100" mass="11463">MTKHHSESSKMGKPDPYLKQPLVGYKCKLTRKLLEPFMSSGVANKTSTKLDILRELRRCNLVCQLGKGATKRNLQRWKLALMFLKRAWRNSTKGNKDSLG</sequence>
<evidence type="ECO:0000313" key="2">
    <source>
        <dbReference type="EMBL" id="RRT65799.1"/>
    </source>
</evidence>
<feature type="compositionally biased region" description="Basic and acidic residues" evidence="1">
    <location>
        <begin position="1"/>
        <end position="13"/>
    </location>
</feature>
<dbReference type="EMBL" id="AMZH03005681">
    <property type="protein sequence ID" value="RRT65799.1"/>
    <property type="molecule type" value="Genomic_DNA"/>
</dbReference>
<reference evidence="2 3" key="1">
    <citation type="journal article" date="2014" name="Agronomy (Basel)">
        <title>A Draft Genome Sequence for Ensete ventricosum, the Drought-Tolerant Tree Against Hunger.</title>
        <authorList>
            <person name="Harrison J."/>
            <person name="Moore K.A."/>
            <person name="Paszkiewicz K."/>
            <person name="Jones T."/>
            <person name="Grant M."/>
            <person name="Ambacheew D."/>
            <person name="Muzemil S."/>
            <person name="Studholme D.J."/>
        </authorList>
    </citation>
    <scope>NUCLEOTIDE SEQUENCE [LARGE SCALE GENOMIC DNA]</scope>
</reference>
<proteinExistence type="predicted"/>
<dbReference type="Proteomes" id="UP000287651">
    <property type="component" value="Unassembled WGS sequence"/>
</dbReference>